<dbReference type="Proteomes" id="UP000632339">
    <property type="component" value="Unassembled WGS sequence"/>
</dbReference>
<evidence type="ECO:0000313" key="3">
    <source>
        <dbReference type="Proteomes" id="UP000632339"/>
    </source>
</evidence>
<dbReference type="EMBL" id="BMLI01000002">
    <property type="protein sequence ID" value="GGN07410.1"/>
    <property type="molecule type" value="Genomic_DNA"/>
</dbReference>
<keyword evidence="3" id="KW-1185">Reference proteome</keyword>
<protein>
    <submittedName>
        <fullName evidence="2">Shikimate 5-dehydrogenase</fullName>
    </submittedName>
</protein>
<proteinExistence type="predicted"/>
<dbReference type="RefSeq" id="WP_019945870.1">
    <property type="nucleotide sequence ID" value="NZ_BMLI01000002.1"/>
</dbReference>
<evidence type="ECO:0000259" key="1">
    <source>
        <dbReference type="Pfam" id="PF01118"/>
    </source>
</evidence>
<dbReference type="Gene3D" id="3.40.50.720">
    <property type="entry name" value="NAD(P)-binding Rossmann-like Domain"/>
    <property type="match status" value="1"/>
</dbReference>
<name>A0ABQ2IFN1_9BACT</name>
<dbReference type="SUPFAM" id="SSF51735">
    <property type="entry name" value="NAD(P)-binding Rossmann-fold domains"/>
    <property type="match status" value="1"/>
</dbReference>
<reference evidence="3" key="1">
    <citation type="journal article" date="2019" name="Int. J. Syst. Evol. Microbiol.">
        <title>The Global Catalogue of Microorganisms (GCM) 10K type strain sequencing project: providing services to taxonomists for standard genome sequencing and annotation.</title>
        <authorList>
            <consortium name="The Broad Institute Genomics Platform"/>
            <consortium name="The Broad Institute Genome Sequencing Center for Infectious Disease"/>
            <person name="Wu L."/>
            <person name="Ma J."/>
        </authorList>
    </citation>
    <scope>NUCLEOTIDE SEQUENCE [LARGE SCALE GENOMIC DNA]</scope>
    <source>
        <strain evidence="3">CGMCC 1.6375</strain>
    </source>
</reference>
<feature type="domain" description="Semialdehyde dehydrogenase NAD-binding" evidence="1">
    <location>
        <begin position="151"/>
        <end position="243"/>
    </location>
</feature>
<sequence length="361" mass="39544">MKKFAFLVHVRNSYRIDLAAVARPFGWLPESFYENAMRNRPLRPFVWSKVTLSPGATEAEGYVIMVPYSGKQLLSQQRAMMPRIEQAVDLASSLGAGVVGLGALTSPVTLGGKLLTGRDDVSITNGNAFTAVITWRRMAQLIDESPSYRPTVAIVGASGSVGHLVSQLLARHQPDADYLLIARNERRLNALAWEMTGLNPLVEPQVSTDMESVRKADIVLLLTSSSEALLQSRHLKPGAVVLDDTVPRNTNPALLDQRPDVTIIDGGLVSMPYLHTSRDIGLPDQTSYACLAETMLLSLANHEGHFSIRNPTLEQAEYIGELARQYSDFGFRPAADHSFCVPMKTAARFQHSYSRSPASAV</sequence>
<dbReference type="Pfam" id="PF01118">
    <property type="entry name" value="Semialdhyde_dh"/>
    <property type="match status" value="1"/>
</dbReference>
<comment type="caution">
    <text evidence="2">The sequence shown here is derived from an EMBL/GenBank/DDBJ whole genome shotgun (WGS) entry which is preliminary data.</text>
</comment>
<gene>
    <name evidence="2" type="ORF">GCM10010967_48730</name>
</gene>
<evidence type="ECO:0000313" key="2">
    <source>
        <dbReference type="EMBL" id="GGN07410.1"/>
    </source>
</evidence>
<accession>A0ABQ2IFN1</accession>
<dbReference type="InterPro" id="IPR036291">
    <property type="entry name" value="NAD(P)-bd_dom_sf"/>
</dbReference>
<organism evidence="2 3">
    <name type="scientific">Dyadobacter beijingensis</name>
    <dbReference type="NCBI Taxonomy" id="365489"/>
    <lineage>
        <taxon>Bacteria</taxon>
        <taxon>Pseudomonadati</taxon>
        <taxon>Bacteroidota</taxon>
        <taxon>Cytophagia</taxon>
        <taxon>Cytophagales</taxon>
        <taxon>Spirosomataceae</taxon>
        <taxon>Dyadobacter</taxon>
    </lineage>
</organism>
<dbReference type="InterPro" id="IPR000534">
    <property type="entry name" value="Semialdehyde_DH_NAD-bd"/>
</dbReference>